<evidence type="ECO:0000313" key="7">
    <source>
        <dbReference type="EMBL" id="NOT34592.1"/>
    </source>
</evidence>
<dbReference type="AlphaFoldDB" id="A0A849SGT8"/>
<dbReference type="GO" id="GO:0005886">
    <property type="term" value="C:plasma membrane"/>
    <property type="evidence" value="ECO:0007669"/>
    <property type="project" value="UniProtKB-SubCell"/>
</dbReference>
<protein>
    <submittedName>
        <fullName evidence="7">Oligosaccharide flippase family protein</fullName>
    </submittedName>
</protein>
<dbReference type="PANTHER" id="PTHR30250">
    <property type="entry name" value="PST FAMILY PREDICTED COLANIC ACID TRANSPORTER"/>
    <property type="match status" value="1"/>
</dbReference>
<dbReference type="InterPro" id="IPR050833">
    <property type="entry name" value="Poly_Biosynth_Transport"/>
</dbReference>
<feature type="transmembrane region" description="Helical" evidence="6">
    <location>
        <begin position="451"/>
        <end position="475"/>
    </location>
</feature>
<evidence type="ECO:0000256" key="5">
    <source>
        <dbReference type="ARBA" id="ARBA00023136"/>
    </source>
</evidence>
<evidence type="ECO:0000256" key="2">
    <source>
        <dbReference type="ARBA" id="ARBA00022475"/>
    </source>
</evidence>
<dbReference type="PANTHER" id="PTHR30250:SF26">
    <property type="entry name" value="PSMA PROTEIN"/>
    <property type="match status" value="1"/>
</dbReference>
<feature type="transmembrane region" description="Helical" evidence="6">
    <location>
        <begin position="77"/>
        <end position="97"/>
    </location>
</feature>
<evidence type="ECO:0000256" key="6">
    <source>
        <dbReference type="SAM" id="Phobius"/>
    </source>
</evidence>
<evidence type="ECO:0000256" key="1">
    <source>
        <dbReference type="ARBA" id="ARBA00004651"/>
    </source>
</evidence>
<gene>
    <name evidence="7" type="ORF">HOP12_10525</name>
</gene>
<feature type="transmembrane region" description="Helical" evidence="6">
    <location>
        <begin position="239"/>
        <end position="259"/>
    </location>
</feature>
<dbReference type="Pfam" id="PF01943">
    <property type="entry name" value="Polysacc_synt"/>
    <property type="match status" value="1"/>
</dbReference>
<feature type="transmembrane region" description="Helical" evidence="6">
    <location>
        <begin position="302"/>
        <end position="323"/>
    </location>
</feature>
<feature type="transmembrane region" description="Helical" evidence="6">
    <location>
        <begin position="7"/>
        <end position="26"/>
    </location>
</feature>
<feature type="transmembrane region" description="Helical" evidence="6">
    <location>
        <begin position="149"/>
        <end position="168"/>
    </location>
</feature>
<feature type="transmembrane region" description="Helical" evidence="6">
    <location>
        <begin position="394"/>
        <end position="414"/>
    </location>
</feature>
<keyword evidence="4 6" id="KW-1133">Transmembrane helix</keyword>
<sequence>MTNYLRFFSGAVISFLLTPLMVHMLGDAGYGLWITVFSLTGYFGLVDQGIRPSLVRYVSRDRAAGDMDGLSRTLSSALALYTVAGVVTLAVCGVIAWRFGISFHIDPAMLPAARTTILVAGLSLALGFPFGVFGATLSGLQRYDLANGIGIVISILRAVAFVVVLRSGGGIVELAWASLACNLLGHVWTLIVMRRLLPEARFSPSLVSREHMARVGSYGSIAFIGALASTIAFQTDSLVITAFLGAAAVTPFALAAGLVDNVRSLVHSATWVLSPTASEMETLGETAPLQGMLIAGARYSVLLSWPILFALIVFGENLFVTWIGDHARIAARLLIILSVPTLLSLPQSAASSMLYGISRHKGVVVLSIANAVLNLALSLLWVRPYGLEGVALGTAVPLGLIAGFVTAWYAARVMKLPLSRYLGEGVLRPGLCALSFLVPALLIQWRWHPIGWIPLALAVAGSWLAFAAVTWRFGIDTADRARWARMLSGAMGRPPSGPPVVQGEAP</sequence>
<organism evidence="7 8">
    <name type="scientific">Eiseniibacteriota bacterium</name>
    <dbReference type="NCBI Taxonomy" id="2212470"/>
    <lineage>
        <taxon>Bacteria</taxon>
        <taxon>Candidatus Eiseniibacteriota</taxon>
    </lineage>
</organism>
<evidence type="ECO:0000256" key="3">
    <source>
        <dbReference type="ARBA" id="ARBA00022692"/>
    </source>
</evidence>
<keyword evidence="5 6" id="KW-0472">Membrane</keyword>
<feature type="transmembrane region" description="Helical" evidence="6">
    <location>
        <begin position="32"/>
        <end position="50"/>
    </location>
</feature>
<dbReference type="InterPro" id="IPR002797">
    <property type="entry name" value="Polysacc_synth"/>
</dbReference>
<feature type="transmembrane region" description="Helical" evidence="6">
    <location>
        <begin position="329"/>
        <end position="350"/>
    </location>
</feature>
<name>A0A849SGT8_UNCEI</name>
<feature type="transmembrane region" description="Helical" evidence="6">
    <location>
        <begin position="174"/>
        <end position="194"/>
    </location>
</feature>
<reference evidence="7 8" key="1">
    <citation type="submission" date="2020-04" db="EMBL/GenBank/DDBJ databases">
        <title>Metagenomic profiling of ammonia- and methane-oxidizing microorganisms in a Dutch drinking water treatment plant.</title>
        <authorList>
            <person name="Poghosyan L."/>
            <person name="Leucker S."/>
        </authorList>
    </citation>
    <scope>NUCLEOTIDE SEQUENCE [LARGE SCALE GENOMIC DNA]</scope>
    <source>
        <strain evidence="7">S-RSF-IL-03</strain>
    </source>
</reference>
<dbReference type="EMBL" id="JABFRW010000133">
    <property type="protein sequence ID" value="NOT34592.1"/>
    <property type="molecule type" value="Genomic_DNA"/>
</dbReference>
<comment type="subcellular location">
    <subcellularLocation>
        <location evidence="1">Cell membrane</location>
        <topology evidence="1">Multi-pass membrane protein</topology>
    </subcellularLocation>
</comment>
<evidence type="ECO:0000256" key="4">
    <source>
        <dbReference type="ARBA" id="ARBA00022989"/>
    </source>
</evidence>
<keyword evidence="3 6" id="KW-0812">Transmembrane</keyword>
<keyword evidence="2" id="KW-1003">Cell membrane</keyword>
<comment type="caution">
    <text evidence="7">The sequence shown here is derived from an EMBL/GenBank/DDBJ whole genome shotgun (WGS) entry which is preliminary data.</text>
</comment>
<feature type="transmembrane region" description="Helical" evidence="6">
    <location>
        <begin position="426"/>
        <end position="445"/>
    </location>
</feature>
<feature type="transmembrane region" description="Helical" evidence="6">
    <location>
        <begin position="362"/>
        <end position="382"/>
    </location>
</feature>
<evidence type="ECO:0000313" key="8">
    <source>
        <dbReference type="Proteomes" id="UP000580839"/>
    </source>
</evidence>
<accession>A0A849SGT8</accession>
<proteinExistence type="predicted"/>
<dbReference type="Proteomes" id="UP000580839">
    <property type="component" value="Unassembled WGS sequence"/>
</dbReference>
<feature type="transmembrane region" description="Helical" evidence="6">
    <location>
        <begin position="215"/>
        <end position="233"/>
    </location>
</feature>
<feature type="transmembrane region" description="Helical" evidence="6">
    <location>
        <begin position="117"/>
        <end position="137"/>
    </location>
</feature>